<dbReference type="Gene3D" id="2.60.40.10">
    <property type="entry name" value="Immunoglobulins"/>
    <property type="match status" value="1"/>
</dbReference>
<evidence type="ECO:0000259" key="4">
    <source>
        <dbReference type="PROSITE" id="PS50853"/>
    </source>
</evidence>
<feature type="transmembrane region" description="Helical" evidence="2">
    <location>
        <begin position="224"/>
        <end position="252"/>
    </location>
</feature>
<dbReference type="PROSITE" id="PS51257">
    <property type="entry name" value="PROKAR_LIPOPROTEIN"/>
    <property type="match status" value="1"/>
</dbReference>
<protein>
    <recommendedName>
        <fullName evidence="4">Fibronectin type-III domain-containing protein</fullName>
    </recommendedName>
</protein>
<name>A0AAV2IZK5_KNICA</name>
<dbReference type="GO" id="GO:0005886">
    <property type="term" value="C:plasma membrane"/>
    <property type="evidence" value="ECO:0007669"/>
    <property type="project" value="TreeGrafter"/>
</dbReference>
<dbReference type="InterPro" id="IPR015373">
    <property type="entry name" value="Interferon/interleukin_rcp_dom"/>
</dbReference>
<dbReference type="PANTHER" id="PTHR20859">
    <property type="entry name" value="INTERFERON/INTERLEUKIN RECEPTOR"/>
    <property type="match status" value="1"/>
</dbReference>
<evidence type="ECO:0000256" key="1">
    <source>
        <dbReference type="SAM" id="MobiDB-lite"/>
    </source>
</evidence>
<keyword evidence="2" id="KW-0472">Membrane</keyword>
<sequence>MDLSRTTAFLLFMVACVSCVTGEKLPTPENLQVNILDGEVIVLWNKPTGASSDVLYNVQFGHYAGEWKPVKKCTNISKTFCDLSNLIEDYLGSYKVRVQLEESGVHSEWTPKKKILPNLSELQPPSFTMWATSSTLTINIHKKPVLRKIFLFGITYTIYLVEKQQNKSTISYLKDDIWDHPKNKVFHSLHWGKEYCVTIKVEGNTGMASSVSPQQCVLLPEQEWIIIAVTSLTVVGIMIITAFISAFIFCYVKRPVKTPAALKSPANFWRPLSIREVTVEVVTDKGWFMSSARTEWNSVFLNLPTTFMMDQQNTEEERRPSTDSGVSMKSPSDGRREDSGCGSVGGQDAMCNYPTQHDRSDGKSLDSGLGLKCHSDTSSLIIDDQDSECLNKSGKKGFQNH</sequence>
<dbReference type="SUPFAM" id="SSF49265">
    <property type="entry name" value="Fibronectin type III"/>
    <property type="match status" value="2"/>
</dbReference>
<organism evidence="5 6">
    <name type="scientific">Knipowitschia caucasica</name>
    <name type="common">Caucasian dwarf goby</name>
    <name type="synonym">Pomatoschistus caucasicus</name>
    <dbReference type="NCBI Taxonomy" id="637954"/>
    <lineage>
        <taxon>Eukaryota</taxon>
        <taxon>Metazoa</taxon>
        <taxon>Chordata</taxon>
        <taxon>Craniata</taxon>
        <taxon>Vertebrata</taxon>
        <taxon>Euteleostomi</taxon>
        <taxon>Actinopterygii</taxon>
        <taxon>Neopterygii</taxon>
        <taxon>Teleostei</taxon>
        <taxon>Neoteleostei</taxon>
        <taxon>Acanthomorphata</taxon>
        <taxon>Gobiaria</taxon>
        <taxon>Gobiiformes</taxon>
        <taxon>Gobioidei</taxon>
        <taxon>Gobiidae</taxon>
        <taxon>Gobiinae</taxon>
        <taxon>Knipowitschia</taxon>
    </lineage>
</organism>
<feature type="signal peptide" evidence="3">
    <location>
        <begin position="1"/>
        <end position="22"/>
    </location>
</feature>
<reference evidence="5 6" key="1">
    <citation type="submission" date="2024-04" db="EMBL/GenBank/DDBJ databases">
        <authorList>
            <person name="Waldvogel A.-M."/>
            <person name="Schoenle A."/>
        </authorList>
    </citation>
    <scope>NUCLEOTIDE SEQUENCE [LARGE SCALE GENOMIC DNA]</scope>
</reference>
<dbReference type="InterPro" id="IPR013783">
    <property type="entry name" value="Ig-like_fold"/>
</dbReference>
<keyword evidence="2" id="KW-0812">Transmembrane</keyword>
<feature type="region of interest" description="Disordered" evidence="1">
    <location>
        <begin position="311"/>
        <end position="368"/>
    </location>
</feature>
<dbReference type="EMBL" id="OZ035832">
    <property type="protein sequence ID" value="CAL1570485.1"/>
    <property type="molecule type" value="Genomic_DNA"/>
</dbReference>
<feature type="domain" description="Fibronectin type-III" evidence="4">
    <location>
        <begin position="27"/>
        <end position="118"/>
    </location>
</feature>
<keyword evidence="2" id="KW-1133">Transmembrane helix</keyword>
<evidence type="ECO:0000256" key="2">
    <source>
        <dbReference type="SAM" id="Phobius"/>
    </source>
</evidence>
<dbReference type="PANTHER" id="PTHR20859:SF94">
    <property type="entry name" value="CYTOKINE RECEPTOR FAMILY MEMBER B7"/>
    <property type="match status" value="1"/>
</dbReference>
<dbReference type="AlphaFoldDB" id="A0AAV2IZK5"/>
<dbReference type="InterPro" id="IPR003961">
    <property type="entry name" value="FN3_dom"/>
</dbReference>
<gene>
    <name evidence="5" type="ORF">KC01_LOCUS2771</name>
</gene>
<evidence type="ECO:0000256" key="3">
    <source>
        <dbReference type="SAM" id="SignalP"/>
    </source>
</evidence>
<feature type="chain" id="PRO_5043752119" description="Fibronectin type-III domain-containing protein" evidence="3">
    <location>
        <begin position="23"/>
        <end position="401"/>
    </location>
</feature>
<dbReference type="InterPro" id="IPR036116">
    <property type="entry name" value="FN3_sf"/>
</dbReference>
<dbReference type="Proteomes" id="UP001497482">
    <property type="component" value="Chromosome 10"/>
</dbReference>
<dbReference type="GO" id="GO:0004896">
    <property type="term" value="F:cytokine receptor activity"/>
    <property type="evidence" value="ECO:0007669"/>
    <property type="project" value="TreeGrafter"/>
</dbReference>
<dbReference type="InterPro" id="IPR050650">
    <property type="entry name" value="Type-II_Cytokine-TF_Rcpt"/>
</dbReference>
<dbReference type="PROSITE" id="PS50853">
    <property type="entry name" value="FN3"/>
    <property type="match status" value="1"/>
</dbReference>
<keyword evidence="6" id="KW-1185">Reference proteome</keyword>
<keyword evidence="3" id="KW-0732">Signal</keyword>
<proteinExistence type="predicted"/>
<dbReference type="Pfam" id="PF09294">
    <property type="entry name" value="Interfer-bind"/>
    <property type="match status" value="1"/>
</dbReference>
<evidence type="ECO:0000313" key="6">
    <source>
        <dbReference type="Proteomes" id="UP001497482"/>
    </source>
</evidence>
<dbReference type="Pfam" id="PF01108">
    <property type="entry name" value="Tissue_fac"/>
    <property type="match status" value="1"/>
</dbReference>
<accession>A0AAV2IZK5</accession>
<evidence type="ECO:0000313" key="5">
    <source>
        <dbReference type="EMBL" id="CAL1570485.1"/>
    </source>
</evidence>